<gene>
    <name evidence="2" type="ORF">KFL_012840020</name>
</gene>
<evidence type="ECO:0000256" key="1">
    <source>
        <dbReference type="SAM" id="MobiDB-lite"/>
    </source>
</evidence>
<keyword evidence="3" id="KW-1185">Reference proteome</keyword>
<reference evidence="2 3" key="1">
    <citation type="journal article" date="2014" name="Nat. Commun.">
        <title>Klebsormidium flaccidum genome reveals primary factors for plant terrestrial adaptation.</title>
        <authorList>
            <person name="Hori K."/>
            <person name="Maruyama F."/>
            <person name="Fujisawa T."/>
            <person name="Togashi T."/>
            <person name="Yamamoto N."/>
            <person name="Seo M."/>
            <person name="Sato S."/>
            <person name="Yamada T."/>
            <person name="Mori H."/>
            <person name="Tajima N."/>
            <person name="Moriyama T."/>
            <person name="Ikeuchi M."/>
            <person name="Watanabe M."/>
            <person name="Wada H."/>
            <person name="Kobayashi K."/>
            <person name="Saito M."/>
            <person name="Masuda T."/>
            <person name="Sasaki-Sekimoto Y."/>
            <person name="Mashiguchi K."/>
            <person name="Awai K."/>
            <person name="Shimojima M."/>
            <person name="Masuda S."/>
            <person name="Iwai M."/>
            <person name="Nobusawa T."/>
            <person name="Narise T."/>
            <person name="Kondo S."/>
            <person name="Saito H."/>
            <person name="Sato R."/>
            <person name="Murakawa M."/>
            <person name="Ihara Y."/>
            <person name="Oshima-Yamada Y."/>
            <person name="Ohtaka K."/>
            <person name="Satoh M."/>
            <person name="Sonobe K."/>
            <person name="Ishii M."/>
            <person name="Ohtani R."/>
            <person name="Kanamori-Sato M."/>
            <person name="Honoki R."/>
            <person name="Miyazaki D."/>
            <person name="Mochizuki H."/>
            <person name="Umetsu J."/>
            <person name="Higashi K."/>
            <person name="Shibata D."/>
            <person name="Kamiya Y."/>
            <person name="Sato N."/>
            <person name="Nakamura Y."/>
            <person name="Tabata S."/>
            <person name="Ida S."/>
            <person name="Kurokawa K."/>
            <person name="Ohta H."/>
        </authorList>
    </citation>
    <scope>NUCLEOTIDE SEQUENCE [LARGE SCALE GENOMIC DNA]</scope>
    <source>
        <strain evidence="2 3">NIES-2285</strain>
    </source>
</reference>
<dbReference type="OrthoDB" id="784484at2759"/>
<dbReference type="Pfam" id="PF26369">
    <property type="entry name" value="UPF0426"/>
    <property type="match status" value="1"/>
</dbReference>
<accession>A0A1Y1IQ72</accession>
<feature type="compositionally biased region" description="Low complexity" evidence="1">
    <location>
        <begin position="56"/>
        <end position="70"/>
    </location>
</feature>
<dbReference type="PANTHER" id="PTHR35996:SF1">
    <property type="entry name" value="OS04G0528100 PROTEIN"/>
    <property type="match status" value="1"/>
</dbReference>
<dbReference type="AlphaFoldDB" id="A0A1Y1IQ72"/>
<proteinExistence type="predicted"/>
<evidence type="ECO:0000313" key="2">
    <source>
        <dbReference type="EMBL" id="GAQ93075.1"/>
    </source>
</evidence>
<dbReference type="EMBL" id="DF238233">
    <property type="protein sequence ID" value="GAQ93075.1"/>
    <property type="molecule type" value="Genomic_DNA"/>
</dbReference>
<feature type="region of interest" description="Disordered" evidence="1">
    <location>
        <begin position="51"/>
        <end position="70"/>
    </location>
</feature>
<sequence length="151" mass="16025">MASITCRMPTGLSVGGTLGVAHKDVGAGSRQKLSQVSPVSSYSGLRPLWSQKRTARASGYSSSSGASRRSVQVKALLNPQDDPIINEALKEPVAFFGGLFSGLLRLDLKEEPLKDWLEKTADAAGVKPDGSVDSIVIEDEEGPVEIDIEID</sequence>
<protein>
    <submittedName>
        <fullName evidence="2">Uncharacterized protein</fullName>
    </submittedName>
</protein>
<dbReference type="PANTHER" id="PTHR35996">
    <property type="entry name" value="OSJNBA0038O10.25 PROTEIN"/>
    <property type="match status" value="1"/>
</dbReference>
<dbReference type="InterPro" id="IPR040278">
    <property type="entry name" value="UPF0426"/>
</dbReference>
<name>A0A1Y1IQ72_KLENI</name>
<organism evidence="2 3">
    <name type="scientific">Klebsormidium nitens</name>
    <name type="common">Green alga</name>
    <name type="synonym">Ulothrix nitens</name>
    <dbReference type="NCBI Taxonomy" id="105231"/>
    <lineage>
        <taxon>Eukaryota</taxon>
        <taxon>Viridiplantae</taxon>
        <taxon>Streptophyta</taxon>
        <taxon>Klebsormidiophyceae</taxon>
        <taxon>Klebsormidiales</taxon>
        <taxon>Klebsormidiaceae</taxon>
        <taxon>Klebsormidium</taxon>
    </lineage>
</organism>
<dbReference type="STRING" id="105231.A0A1Y1IQ72"/>
<evidence type="ECO:0000313" key="3">
    <source>
        <dbReference type="Proteomes" id="UP000054558"/>
    </source>
</evidence>
<dbReference type="Proteomes" id="UP000054558">
    <property type="component" value="Unassembled WGS sequence"/>
</dbReference>